<gene>
    <name evidence="1" type="ORF">MVEN_00330900</name>
</gene>
<comment type="caution">
    <text evidence="1">The sequence shown here is derived from an EMBL/GenBank/DDBJ whole genome shotgun (WGS) entry which is preliminary data.</text>
</comment>
<evidence type="ECO:0000313" key="2">
    <source>
        <dbReference type="Proteomes" id="UP000620124"/>
    </source>
</evidence>
<dbReference type="Gene3D" id="3.80.10.10">
    <property type="entry name" value="Ribonuclease Inhibitor"/>
    <property type="match status" value="1"/>
</dbReference>
<protein>
    <recommendedName>
        <fullName evidence="3">F-box domain-containing protein</fullName>
    </recommendedName>
</protein>
<accession>A0A8H7D9L3</accession>
<sequence length="452" mass="50075">MPVASLISLPAELLQEIGGHWPWDQKNLRTVCRSLRVAINPLYFSTVTIMLSGQRPDKGLRQLEAIASGETSWSTYARTLSISTANYYYGNENLEEEDKNAFFQRIKQSLGPALASLKHIQTLSWAIRESHDYPEWINNIVLDALPSFSNLNDLSLSGDLHAVMSRTGLQGFGQLGNFHKLMLSGTDYVCDKVSANGSLKICKAISRSPQLTTLHLSASSADFSPVWNILCIESIHITDLITSPVTREMLRYLSSYSGLTRLTVNGPVSDVSPSEELALADAFFLSALTKHAETLVHLSCSASVEGKWGFTPSNSDVLSHMPRLKTLMTSVNMVDLRQNGDTVELLLDAIPNLPSLTSIIIIPSTLRVSRPVCGGFFANHRIRTSQRIRQIMRAYRSAVPLHLVVDAGSRRFEPKLKSDEEGKWWGYEKISEPDRGRLNIIRIGGAMASDSE</sequence>
<dbReference type="SUPFAM" id="SSF52047">
    <property type="entry name" value="RNI-like"/>
    <property type="match status" value="1"/>
</dbReference>
<proteinExistence type="predicted"/>
<dbReference type="InterPro" id="IPR032675">
    <property type="entry name" value="LRR_dom_sf"/>
</dbReference>
<name>A0A8H7D9L3_9AGAR</name>
<dbReference type="Proteomes" id="UP000620124">
    <property type="component" value="Unassembled WGS sequence"/>
</dbReference>
<dbReference type="OrthoDB" id="3541472at2759"/>
<keyword evidence="2" id="KW-1185">Reference proteome</keyword>
<dbReference type="EMBL" id="JACAZI010000003">
    <property type="protein sequence ID" value="KAF7364617.1"/>
    <property type="molecule type" value="Genomic_DNA"/>
</dbReference>
<evidence type="ECO:0000313" key="1">
    <source>
        <dbReference type="EMBL" id="KAF7364617.1"/>
    </source>
</evidence>
<dbReference type="AlphaFoldDB" id="A0A8H7D9L3"/>
<reference evidence="1" key="1">
    <citation type="submission" date="2020-05" db="EMBL/GenBank/DDBJ databases">
        <title>Mycena genomes resolve the evolution of fungal bioluminescence.</title>
        <authorList>
            <person name="Tsai I.J."/>
        </authorList>
    </citation>
    <scope>NUCLEOTIDE SEQUENCE</scope>
    <source>
        <strain evidence="1">CCC161011</strain>
    </source>
</reference>
<evidence type="ECO:0008006" key="3">
    <source>
        <dbReference type="Google" id="ProtNLM"/>
    </source>
</evidence>
<organism evidence="1 2">
    <name type="scientific">Mycena venus</name>
    <dbReference type="NCBI Taxonomy" id="2733690"/>
    <lineage>
        <taxon>Eukaryota</taxon>
        <taxon>Fungi</taxon>
        <taxon>Dikarya</taxon>
        <taxon>Basidiomycota</taxon>
        <taxon>Agaricomycotina</taxon>
        <taxon>Agaricomycetes</taxon>
        <taxon>Agaricomycetidae</taxon>
        <taxon>Agaricales</taxon>
        <taxon>Marasmiineae</taxon>
        <taxon>Mycenaceae</taxon>
        <taxon>Mycena</taxon>
    </lineage>
</organism>